<feature type="transmembrane region" description="Helical" evidence="6">
    <location>
        <begin position="385"/>
        <end position="406"/>
    </location>
</feature>
<dbReference type="InterPro" id="IPR020846">
    <property type="entry name" value="MFS_dom"/>
</dbReference>
<dbReference type="EMBL" id="VWYK01118987">
    <property type="protein sequence ID" value="NXR15253.1"/>
    <property type="molecule type" value="Genomic_DNA"/>
</dbReference>
<keyword evidence="3 6" id="KW-0812">Transmembrane</keyword>
<feature type="transmembrane region" description="Helical" evidence="6">
    <location>
        <begin position="249"/>
        <end position="272"/>
    </location>
</feature>
<evidence type="ECO:0000256" key="6">
    <source>
        <dbReference type="SAM" id="Phobius"/>
    </source>
</evidence>
<dbReference type="PANTHER" id="PTHR43826">
    <property type="entry name" value="GLUCOSE-6-PHOSPHATE EXCHANGER SLC37A4"/>
    <property type="match status" value="1"/>
</dbReference>
<feature type="transmembrane region" description="Helical" evidence="6">
    <location>
        <begin position="209"/>
        <end position="228"/>
    </location>
</feature>
<gene>
    <name evidence="8" type="primary">Slc37a4</name>
    <name evidence="8" type="ORF">SEMFRA_R01164</name>
</gene>
<dbReference type="OrthoDB" id="3639251at2759"/>
<dbReference type="PROSITE" id="PS50850">
    <property type="entry name" value="MFS"/>
    <property type="match status" value="1"/>
</dbReference>
<evidence type="ECO:0000259" key="7">
    <source>
        <dbReference type="PROSITE" id="PS50850"/>
    </source>
</evidence>
<evidence type="ECO:0000256" key="4">
    <source>
        <dbReference type="ARBA" id="ARBA00022989"/>
    </source>
</evidence>
<reference evidence="8 9" key="1">
    <citation type="submission" date="2019-09" db="EMBL/GenBank/DDBJ databases">
        <title>Bird 10,000 Genomes (B10K) Project - Family phase.</title>
        <authorList>
            <person name="Zhang G."/>
        </authorList>
    </citation>
    <scope>NUCLEOTIDE SEQUENCE [LARGE SCALE GENOMIC DNA]</scope>
    <source>
        <strain evidence="8">B10K-DU-001-42</strain>
        <tissue evidence="8">Muscle</tissue>
    </source>
</reference>
<dbReference type="InterPro" id="IPR051337">
    <property type="entry name" value="OPA_Antiporter"/>
</dbReference>
<keyword evidence="9" id="KW-1185">Reference proteome</keyword>
<evidence type="ECO:0000313" key="9">
    <source>
        <dbReference type="Proteomes" id="UP000536381"/>
    </source>
</evidence>
<sequence>VIFAAMFIGYTLYYFNRKTFSFVMPAVMAEVPLGKDELGLITSSQSAAYAISKFVSGVLSDQMSARWLFSSGLLMVGLVNVVFSWSSTVTAFAGLWFLNGLAQGLGWPPCGKILRKWFEPSQFGTWWAVLSTSMNLAGGLGPIVATLVALHYDWRMTLSFSGFICVVVSFVCLILIKNEPSDVGLPNIEQAAKKGKKGSSSNNSTLTELLLSPYLWVLSTGYLVVFGVKTCCTDWGQLFLIQERGQSMLVGSSYISALEIGGLVGSIAAGYFSDRAVARVGLSSYGNPRHALLLTMMAGMCLSMFLFRVTVTGGSPKNMRFLPCIFSPSACFCFPDLPFSYPGRCASPRQTKSRCSSTASCLFFLTVGGFLAGLPFSTIAKHYSWATAFWVAEITCMGSTVAFFLLRNIRTKMGHVPRKAD</sequence>
<evidence type="ECO:0000256" key="3">
    <source>
        <dbReference type="ARBA" id="ARBA00022692"/>
    </source>
</evidence>
<feature type="domain" description="Major facilitator superfamily (MFS) profile" evidence="7">
    <location>
        <begin position="2"/>
        <end position="410"/>
    </location>
</feature>
<feature type="transmembrane region" description="Helical" evidence="6">
    <location>
        <begin position="73"/>
        <end position="98"/>
    </location>
</feature>
<dbReference type="Proteomes" id="UP000536381">
    <property type="component" value="Unassembled WGS sequence"/>
</dbReference>
<comment type="subcellular location">
    <subcellularLocation>
        <location evidence="1">Endomembrane system</location>
        <topology evidence="1">Multi-pass membrane protein</topology>
    </subcellularLocation>
</comment>
<dbReference type="InterPro" id="IPR000849">
    <property type="entry name" value="Sugar_P_transporter"/>
</dbReference>
<proteinExistence type="inferred from homology"/>
<dbReference type="InterPro" id="IPR021159">
    <property type="entry name" value="Sugar-P_transporter_CS"/>
</dbReference>
<dbReference type="FunFam" id="1.20.1250.20:FF:000111">
    <property type="entry name" value="Solute carrier family 37 member 4"/>
    <property type="match status" value="1"/>
</dbReference>
<protein>
    <submittedName>
        <fullName evidence="8">G6PT1 protein</fullName>
    </submittedName>
</protein>
<keyword evidence="5 6" id="KW-0472">Membrane</keyword>
<dbReference type="SUPFAM" id="SSF103473">
    <property type="entry name" value="MFS general substrate transporter"/>
    <property type="match status" value="1"/>
</dbReference>
<comment type="similarity">
    <text evidence="2">Belongs to the major facilitator superfamily. Organophosphate:Pi antiporter (OPA) (TC 2.A.1.4) family.</text>
</comment>
<comment type="caution">
    <text evidence="8">The sequence shown here is derived from an EMBL/GenBank/DDBJ whole genome shotgun (WGS) entry which is preliminary data.</text>
</comment>
<evidence type="ECO:0000256" key="2">
    <source>
        <dbReference type="ARBA" id="ARBA00009598"/>
    </source>
</evidence>
<feature type="transmembrane region" description="Helical" evidence="6">
    <location>
        <begin position="359"/>
        <end position="379"/>
    </location>
</feature>
<keyword evidence="4 6" id="KW-1133">Transmembrane helix</keyword>
<organism evidence="8 9">
    <name type="scientific">Semnornis frantzii</name>
    <dbReference type="NCBI Taxonomy" id="91796"/>
    <lineage>
        <taxon>Eukaryota</taxon>
        <taxon>Metazoa</taxon>
        <taxon>Chordata</taxon>
        <taxon>Craniata</taxon>
        <taxon>Vertebrata</taxon>
        <taxon>Euteleostomi</taxon>
        <taxon>Archelosauria</taxon>
        <taxon>Archosauria</taxon>
        <taxon>Dinosauria</taxon>
        <taxon>Saurischia</taxon>
        <taxon>Theropoda</taxon>
        <taxon>Coelurosauria</taxon>
        <taxon>Aves</taxon>
        <taxon>Neognathae</taxon>
        <taxon>Neoaves</taxon>
        <taxon>Telluraves</taxon>
        <taxon>Coraciimorphae</taxon>
        <taxon>Piciformes</taxon>
        <taxon>Ramphastidae</taxon>
        <taxon>Semnornis</taxon>
    </lineage>
</organism>
<feature type="transmembrane region" description="Helical" evidence="6">
    <location>
        <begin position="126"/>
        <end position="150"/>
    </location>
</feature>
<dbReference type="PROSITE" id="PS00942">
    <property type="entry name" value="GLPT"/>
    <property type="match status" value="1"/>
</dbReference>
<name>A0A7L2J0A7_9PICI</name>
<dbReference type="CDD" id="cd17343">
    <property type="entry name" value="MFS_SLC37A4"/>
    <property type="match status" value="1"/>
</dbReference>
<dbReference type="PIRSF" id="PIRSF002808">
    <property type="entry name" value="Hexose_phosphate_transp"/>
    <property type="match status" value="1"/>
</dbReference>
<evidence type="ECO:0000256" key="1">
    <source>
        <dbReference type="ARBA" id="ARBA00004127"/>
    </source>
</evidence>
<dbReference type="AlphaFoldDB" id="A0A7L2J0A7"/>
<accession>A0A7L2J0A7</accession>
<dbReference type="GO" id="GO:0061513">
    <property type="term" value="F:glucose 6-phosphate:phosphate antiporter activity"/>
    <property type="evidence" value="ECO:0007669"/>
    <property type="project" value="TreeGrafter"/>
</dbReference>
<dbReference type="InterPro" id="IPR036259">
    <property type="entry name" value="MFS_trans_sf"/>
</dbReference>
<dbReference type="Gene3D" id="1.20.1250.20">
    <property type="entry name" value="MFS general substrate transporter like domains"/>
    <property type="match status" value="2"/>
</dbReference>
<feature type="non-terminal residue" evidence="8">
    <location>
        <position position="421"/>
    </location>
</feature>
<dbReference type="InterPro" id="IPR011701">
    <property type="entry name" value="MFS"/>
</dbReference>
<feature type="non-terminal residue" evidence="8">
    <location>
        <position position="1"/>
    </location>
</feature>
<dbReference type="Pfam" id="PF07690">
    <property type="entry name" value="MFS_1"/>
    <property type="match status" value="1"/>
</dbReference>
<feature type="transmembrane region" description="Helical" evidence="6">
    <location>
        <begin position="157"/>
        <end position="176"/>
    </location>
</feature>
<dbReference type="GO" id="GO:0005789">
    <property type="term" value="C:endoplasmic reticulum membrane"/>
    <property type="evidence" value="ECO:0007669"/>
    <property type="project" value="TreeGrafter"/>
</dbReference>
<dbReference type="GO" id="GO:0035435">
    <property type="term" value="P:phosphate ion transmembrane transport"/>
    <property type="evidence" value="ECO:0007669"/>
    <property type="project" value="TreeGrafter"/>
</dbReference>
<evidence type="ECO:0000313" key="8">
    <source>
        <dbReference type="EMBL" id="NXR15253.1"/>
    </source>
</evidence>
<dbReference type="PANTHER" id="PTHR43826:SF3">
    <property type="entry name" value="GLUCOSE-6-PHOSPHATE EXCHANGER SLC37A4"/>
    <property type="match status" value="1"/>
</dbReference>
<evidence type="ECO:0000256" key="5">
    <source>
        <dbReference type="ARBA" id="ARBA00023136"/>
    </source>
</evidence>
<feature type="transmembrane region" description="Helical" evidence="6">
    <location>
        <begin position="292"/>
        <end position="311"/>
    </location>
</feature>